<comment type="caution">
    <text evidence="8">The sequence shown here is derived from an EMBL/GenBank/DDBJ whole genome shotgun (WGS) entry which is preliminary data.</text>
</comment>
<dbReference type="PROSITE" id="PS00211">
    <property type="entry name" value="ABC_TRANSPORTER_1"/>
    <property type="match status" value="1"/>
</dbReference>
<evidence type="ECO:0000256" key="1">
    <source>
        <dbReference type="ARBA" id="ARBA00022448"/>
    </source>
</evidence>
<dbReference type="InterPro" id="IPR003439">
    <property type="entry name" value="ABC_transporter-like_ATP-bd"/>
</dbReference>
<dbReference type="SMART" id="SM00382">
    <property type="entry name" value="AAA"/>
    <property type="match status" value="1"/>
</dbReference>
<reference evidence="8" key="1">
    <citation type="submission" date="2021-01" db="EMBL/GenBank/DDBJ databases">
        <title>Modified the classification status of verrucomicrobia.</title>
        <authorList>
            <person name="Feng X."/>
        </authorList>
    </citation>
    <scope>NUCLEOTIDE SEQUENCE</scope>
    <source>
        <strain evidence="8">_KCTC 22039</strain>
    </source>
</reference>
<dbReference type="Proteomes" id="UP000624703">
    <property type="component" value="Unassembled WGS sequence"/>
</dbReference>
<dbReference type="InterPro" id="IPR003593">
    <property type="entry name" value="AAA+_ATPase"/>
</dbReference>
<protein>
    <submittedName>
        <fullName evidence="8">ATP-binding cassette domain-containing protein</fullName>
    </submittedName>
</protein>
<dbReference type="GO" id="GO:0016887">
    <property type="term" value="F:ATP hydrolysis activity"/>
    <property type="evidence" value="ECO:0007669"/>
    <property type="project" value="InterPro"/>
</dbReference>
<evidence type="ECO:0000256" key="6">
    <source>
        <dbReference type="ARBA" id="ARBA00023136"/>
    </source>
</evidence>
<evidence type="ECO:0000259" key="7">
    <source>
        <dbReference type="PROSITE" id="PS50893"/>
    </source>
</evidence>
<evidence type="ECO:0000256" key="5">
    <source>
        <dbReference type="ARBA" id="ARBA00022967"/>
    </source>
</evidence>
<keyword evidence="4 8" id="KW-0067">ATP-binding</keyword>
<dbReference type="RefSeq" id="WP_200309814.1">
    <property type="nucleotide sequence ID" value="NZ_JAENIM010000009.1"/>
</dbReference>
<feature type="domain" description="ABC transporter" evidence="7">
    <location>
        <begin position="4"/>
        <end position="249"/>
    </location>
</feature>
<dbReference type="SUPFAM" id="SSF52540">
    <property type="entry name" value="P-loop containing nucleoside triphosphate hydrolases"/>
    <property type="match status" value="1"/>
</dbReference>
<evidence type="ECO:0000256" key="3">
    <source>
        <dbReference type="ARBA" id="ARBA00022741"/>
    </source>
</evidence>
<dbReference type="AlphaFoldDB" id="A0A8J7MB66"/>
<dbReference type="PANTHER" id="PTHR43166:SF6">
    <property type="entry name" value="PHOSPHONATES IMPORT ATP-BINDING PROTEIN PHNC"/>
    <property type="match status" value="1"/>
</dbReference>
<dbReference type="InterPro" id="IPR050086">
    <property type="entry name" value="MetN_ABC_transporter-like"/>
</dbReference>
<dbReference type="InterPro" id="IPR017871">
    <property type="entry name" value="ABC_transporter-like_CS"/>
</dbReference>
<evidence type="ECO:0000256" key="4">
    <source>
        <dbReference type="ARBA" id="ARBA00022840"/>
    </source>
</evidence>
<gene>
    <name evidence="8" type="ORF">JIN82_01240</name>
</gene>
<organism evidence="8 9">
    <name type="scientific">Persicirhabdus sediminis</name>
    <dbReference type="NCBI Taxonomy" id="454144"/>
    <lineage>
        <taxon>Bacteria</taxon>
        <taxon>Pseudomonadati</taxon>
        <taxon>Verrucomicrobiota</taxon>
        <taxon>Verrucomicrobiia</taxon>
        <taxon>Verrucomicrobiales</taxon>
        <taxon>Verrucomicrobiaceae</taxon>
        <taxon>Persicirhabdus</taxon>
    </lineage>
</organism>
<keyword evidence="5" id="KW-1278">Translocase</keyword>
<dbReference type="Pfam" id="PF00005">
    <property type="entry name" value="ABC_tran"/>
    <property type="match status" value="1"/>
</dbReference>
<evidence type="ECO:0000313" key="8">
    <source>
        <dbReference type="EMBL" id="MBK1789771.1"/>
    </source>
</evidence>
<dbReference type="EMBL" id="JAENIM010000009">
    <property type="protein sequence ID" value="MBK1789771.1"/>
    <property type="molecule type" value="Genomic_DNA"/>
</dbReference>
<keyword evidence="6" id="KW-0472">Membrane</keyword>
<evidence type="ECO:0000256" key="2">
    <source>
        <dbReference type="ARBA" id="ARBA00022475"/>
    </source>
</evidence>
<keyword evidence="9" id="KW-1185">Reference proteome</keyword>
<keyword evidence="3" id="KW-0547">Nucleotide-binding</keyword>
<dbReference type="Gene3D" id="3.40.50.300">
    <property type="entry name" value="P-loop containing nucleotide triphosphate hydrolases"/>
    <property type="match status" value="1"/>
</dbReference>
<keyword evidence="1" id="KW-0813">Transport</keyword>
<name>A0A8J7MB66_9BACT</name>
<dbReference type="GO" id="GO:0005524">
    <property type="term" value="F:ATP binding"/>
    <property type="evidence" value="ECO:0007669"/>
    <property type="project" value="UniProtKB-KW"/>
</dbReference>
<keyword evidence="2" id="KW-1003">Cell membrane</keyword>
<dbReference type="PROSITE" id="PS50893">
    <property type="entry name" value="ABC_TRANSPORTER_2"/>
    <property type="match status" value="1"/>
</dbReference>
<sequence>MASFHLSNTSVQFGQFHALKSLHIDIQPAERLALIGTSGSGKTTLLKLLNAQITASQGEVQILGEKVDTLSPKRLRQLRSHIAFIPQHLGLISNLRVFQNIMLGRVGKRSTLGTLRDLAMPADEEMQKIFDILNSLGIAEKLYQRTSSLSGGQQQRVALARALYQNPEVLLADEPVSAVDPARARSMVQLLNKIASENKLTLIMSIHNIELAQEFFPRVIGLRGGEISYDGTNSQLDPAALERIYKLNTDELSQ</sequence>
<proteinExistence type="predicted"/>
<evidence type="ECO:0000313" key="9">
    <source>
        <dbReference type="Proteomes" id="UP000624703"/>
    </source>
</evidence>
<dbReference type="InterPro" id="IPR027417">
    <property type="entry name" value="P-loop_NTPase"/>
</dbReference>
<accession>A0A8J7MB66</accession>
<dbReference type="PANTHER" id="PTHR43166">
    <property type="entry name" value="AMINO ACID IMPORT ATP-BINDING PROTEIN"/>
    <property type="match status" value="1"/>
</dbReference>